<dbReference type="InterPro" id="IPR009100">
    <property type="entry name" value="AcylCoA_DH/oxidase_NM_dom_sf"/>
</dbReference>
<evidence type="ECO:0000259" key="6">
    <source>
        <dbReference type="Pfam" id="PF00441"/>
    </source>
</evidence>
<evidence type="ECO:0000256" key="3">
    <source>
        <dbReference type="ARBA" id="ARBA00022630"/>
    </source>
</evidence>
<reference evidence="9 10" key="1">
    <citation type="journal article" date="2001" name="Proc. Natl. Acad. Sci. U.S.A.">
        <title>Genome sequence of an industrial microorganism Streptomyces avermitilis: deducing the ability of producing secondary metabolites.</title>
        <authorList>
            <person name="Omura S."/>
            <person name="Ikeda H."/>
            <person name="Ishikawa J."/>
            <person name="Hanamoto A."/>
            <person name="Takahashi C."/>
            <person name="Shinose M."/>
            <person name="Takahashi Y."/>
            <person name="Horikawa H."/>
            <person name="Nakazawa H."/>
            <person name="Osonoe T."/>
            <person name="Kikuchi H."/>
            <person name="Shiba T."/>
            <person name="Sakaki Y."/>
            <person name="Hattori M."/>
        </authorList>
    </citation>
    <scope>NUCLEOTIDE SEQUENCE [LARGE SCALE GENOMIC DNA]</scope>
    <source>
        <strain evidence="10">ATCC 31267 / DSM 46492 / JCM 5070 / NBRC 14893 / NCIMB 12804 / NRRL 8165 / MA-4680</strain>
    </source>
</reference>
<dbReference type="SUPFAM" id="SSF56645">
    <property type="entry name" value="Acyl-CoA dehydrogenase NM domain-like"/>
    <property type="match status" value="1"/>
</dbReference>
<comment type="similarity">
    <text evidence="2 5">Belongs to the acyl-CoA dehydrogenase family.</text>
</comment>
<dbReference type="Pfam" id="PF02771">
    <property type="entry name" value="Acyl-CoA_dh_N"/>
    <property type="match status" value="1"/>
</dbReference>
<evidence type="ECO:0000313" key="10">
    <source>
        <dbReference type="Proteomes" id="UP000000428"/>
    </source>
</evidence>
<evidence type="ECO:0000256" key="5">
    <source>
        <dbReference type="RuleBase" id="RU362125"/>
    </source>
</evidence>
<dbReference type="InterPro" id="IPR036250">
    <property type="entry name" value="AcylCo_DH-like_C"/>
</dbReference>
<dbReference type="GO" id="GO:0050660">
    <property type="term" value="F:flavin adenine dinucleotide binding"/>
    <property type="evidence" value="ECO:0007669"/>
    <property type="project" value="InterPro"/>
</dbReference>
<keyword evidence="10" id="KW-1185">Reference proteome</keyword>
<dbReference type="Proteomes" id="UP000000428">
    <property type="component" value="Chromosome"/>
</dbReference>
<evidence type="ECO:0000256" key="2">
    <source>
        <dbReference type="ARBA" id="ARBA00009347"/>
    </source>
</evidence>
<protein>
    <submittedName>
        <fullName evidence="9">Glutaryl-CoA dehydrogenase</fullName>
    </submittedName>
</protein>
<feature type="domain" description="Acyl-CoA dehydrogenase/oxidase C-terminal" evidence="6">
    <location>
        <begin position="263"/>
        <end position="404"/>
    </location>
</feature>
<comment type="cofactor">
    <cofactor evidence="1 5">
        <name>FAD</name>
        <dbReference type="ChEBI" id="CHEBI:57692"/>
    </cofactor>
</comment>
<evidence type="ECO:0000259" key="8">
    <source>
        <dbReference type="Pfam" id="PF02771"/>
    </source>
</evidence>
<dbReference type="InterPro" id="IPR009075">
    <property type="entry name" value="AcylCo_DH/oxidase_C"/>
</dbReference>
<dbReference type="Gene3D" id="1.20.140.10">
    <property type="entry name" value="Butyryl-CoA Dehydrogenase, subunit A, domain 3"/>
    <property type="match status" value="1"/>
</dbReference>
<dbReference type="InterPro" id="IPR045008">
    <property type="entry name" value="ACX4-like"/>
</dbReference>
<dbReference type="AlphaFoldDB" id="Q82Q02"/>
<dbReference type="Pfam" id="PF00441">
    <property type="entry name" value="Acyl-CoA_dh_1"/>
    <property type="match status" value="1"/>
</dbReference>
<dbReference type="PROSITE" id="PS00072">
    <property type="entry name" value="ACYL_COA_DH_1"/>
    <property type="match status" value="1"/>
</dbReference>
<keyword evidence="4 5" id="KW-0274">FAD</keyword>
<dbReference type="eggNOG" id="COG1960">
    <property type="taxonomic scope" value="Bacteria"/>
</dbReference>
<feature type="domain" description="Acyl-CoA oxidase/dehydrogenase middle" evidence="7">
    <location>
        <begin position="152"/>
        <end position="245"/>
    </location>
</feature>
<feature type="domain" description="Acyl-CoA dehydrogenase/oxidase N-terminal" evidence="8">
    <location>
        <begin position="39"/>
        <end position="146"/>
    </location>
</feature>
<dbReference type="KEGG" id="sma:SAVERM_719"/>
<evidence type="ECO:0000256" key="4">
    <source>
        <dbReference type="ARBA" id="ARBA00022827"/>
    </source>
</evidence>
<dbReference type="Pfam" id="PF02770">
    <property type="entry name" value="Acyl-CoA_dh_M"/>
    <property type="match status" value="1"/>
</dbReference>
<dbReference type="PANTHER" id="PTHR43188:SF1">
    <property type="entry name" value="ACYL-COA DEHYDROGENASE"/>
    <property type="match status" value="1"/>
</dbReference>
<name>Q82Q02_STRAW</name>
<sequence length="413" mass="45307">MRETAVSGTTTLPAPSGPYLDKGLLPADFFAYEELLSDGEREQLESVREFLRTQVAPIVDDYWARAEFPFQLVEGFGRLGLMDWADPDSPESRPSNLLAGFLALELAHVDASVATFAGVHTGLAMGTILTCGSDEQKRRWLPAMSRFEKIGAFGLTEPHGGSDVAGGLQTTARRDGDTWILDGAKRWIGNATFADLVVIWARDVETRHVLGFVVEKDTPGFTATKIENKMALRIVQNADIVLDGCRVPEANRLQNAHSFKDTAKILRQTRSGVAWQAVGVMFAAYEIALQYTKEREQFGRPIGGFQLVQDLLVKMLGNATASCGMMTRLAQLQDAGVFRDEQSALAKAYCTVRMRENVGWARELLAGNGILLDYKVGRFVADAEAIYSYEGTREIQTLIVGRAVTGGLSAFVR</sequence>
<evidence type="ECO:0000256" key="1">
    <source>
        <dbReference type="ARBA" id="ARBA00001974"/>
    </source>
</evidence>
<reference evidence="9 10" key="2">
    <citation type="journal article" date="2003" name="Nat. Biotechnol.">
        <title>Complete genome sequence and comparative analysis of the industrial microorganism Streptomyces avermitilis.</title>
        <authorList>
            <person name="Ikeda H."/>
            <person name="Ishikawa J."/>
            <person name="Hanamoto A."/>
            <person name="Shinose M."/>
            <person name="Kikuchi H."/>
            <person name="Shiba T."/>
            <person name="Sakaki Y."/>
            <person name="Hattori M."/>
            <person name="Omura S."/>
        </authorList>
    </citation>
    <scope>NUCLEOTIDE SEQUENCE [LARGE SCALE GENOMIC DNA]</scope>
    <source>
        <strain evidence="10">ATCC 31267 / DSM 46492 / JCM 5070 / NBRC 14893 / NCIMB 12804 / NRRL 8165 / MA-4680</strain>
    </source>
</reference>
<dbReference type="GO" id="GO:0003995">
    <property type="term" value="F:acyl-CoA dehydrogenase activity"/>
    <property type="evidence" value="ECO:0007669"/>
    <property type="project" value="InterPro"/>
</dbReference>
<dbReference type="InterPro" id="IPR046373">
    <property type="entry name" value="Acyl-CoA_Oxase/DH_mid-dom_sf"/>
</dbReference>
<dbReference type="InterPro" id="IPR006089">
    <property type="entry name" value="Acyl-CoA_DH_CS"/>
</dbReference>
<dbReference type="InterPro" id="IPR006091">
    <property type="entry name" value="Acyl-CoA_Oxase/DH_mid-dom"/>
</dbReference>
<proteinExistence type="inferred from homology"/>
<keyword evidence="5" id="KW-0560">Oxidoreductase</keyword>
<organism evidence="9 10">
    <name type="scientific">Streptomyces avermitilis (strain ATCC 31267 / DSM 46492 / JCM 5070 / NBRC 14893 / NCIMB 12804 / NRRL 8165 / MA-4680)</name>
    <dbReference type="NCBI Taxonomy" id="227882"/>
    <lineage>
        <taxon>Bacteria</taxon>
        <taxon>Bacillati</taxon>
        <taxon>Actinomycetota</taxon>
        <taxon>Actinomycetes</taxon>
        <taxon>Kitasatosporales</taxon>
        <taxon>Streptomycetaceae</taxon>
        <taxon>Streptomyces</taxon>
    </lineage>
</organism>
<reference evidence="9 10" key="3">
    <citation type="journal article" date="2014" name="J. Ind. Microbiol. Biotechnol.">
        <title>Genome mining of the Streptomyces avermitilis genome and development of genome-minimized hosts for heterologous expression of biosynthetic gene clusters.</title>
        <authorList>
            <person name="Ikeda H."/>
            <person name="Shin-ya K."/>
            <person name="Omura S."/>
        </authorList>
    </citation>
    <scope>NUCLEOTIDE SEQUENCE [LARGE SCALE GENOMIC DNA]</scope>
    <source>
        <strain evidence="10">ATCC 31267 / DSM 46492 / JCM 5070 / NBRC 14893 / NCIMB 12804 / NRRL 8165 / MA-4680</strain>
    </source>
</reference>
<dbReference type="InterPro" id="IPR037069">
    <property type="entry name" value="AcylCoA_DH/ox_N_sf"/>
</dbReference>
<dbReference type="GO" id="GO:0006635">
    <property type="term" value="P:fatty acid beta-oxidation"/>
    <property type="evidence" value="ECO:0007669"/>
    <property type="project" value="InterPro"/>
</dbReference>
<dbReference type="InterPro" id="IPR013786">
    <property type="entry name" value="AcylCoA_DH/ox_N"/>
</dbReference>
<accession>Q82Q02</accession>
<gene>
    <name evidence="9" type="primary">gcdH1</name>
    <name evidence="9" type="ORF">SAVERM_719</name>
</gene>
<evidence type="ECO:0000313" key="9">
    <source>
        <dbReference type="EMBL" id="BAC68429.1"/>
    </source>
</evidence>
<keyword evidence="3 5" id="KW-0285">Flavoprotein</keyword>
<dbReference type="Gene3D" id="1.10.540.10">
    <property type="entry name" value="Acyl-CoA dehydrogenase/oxidase, N-terminal domain"/>
    <property type="match status" value="1"/>
</dbReference>
<dbReference type="EMBL" id="BA000030">
    <property type="protein sequence ID" value="BAC68429.1"/>
    <property type="molecule type" value="Genomic_DNA"/>
</dbReference>
<dbReference type="PANTHER" id="PTHR43188">
    <property type="entry name" value="ACYL-COENZYME A OXIDASE"/>
    <property type="match status" value="1"/>
</dbReference>
<dbReference type="SUPFAM" id="SSF47203">
    <property type="entry name" value="Acyl-CoA dehydrogenase C-terminal domain-like"/>
    <property type="match status" value="1"/>
</dbReference>
<dbReference type="HOGENOM" id="CLU_018204_8_2_11"/>
<dbReference type="Gene3D" id="2.40.110.10">
    <property type="entry name" value="Butyryl-CoA Dehydrogenase, subunit A, domain 2"/>
    <property type="match status" value="1"/>
</dbReference>
<evidence type="ECO:0000259" key="7">
    <source>
        <dbReference type="Pfam" id="PF02770"/>
    </source>
</evidence>